<dbReference type="RefSeq" id="XP_033384154.1">
    <property type="nucleotide sequence ID" value="XM_033521666.1"/>
</dbReference>
<dbReference type="EMBL" id="ML978069">
    <property type="protein sequence ID" value="KAF2015815.1"/>
    <property type="molecule type" value="Genomic_DNA"/>
</dbReference>
<dbReference type="AlphaFoldDB" id="A0A6A5XR87"/>
<feature type="region of interest" description="Disordered" evidence="1">
    <location>
        <begin position="72"/>
        <end position="133"/>
    </location>
</feature>
<protein>
    <submittedName>
        <fullName evidence="2">Uncharacterized protein</fullName>
    </submittedName>
</protein>
<dbReference type="Proteomes" id="UP000799778">
    <property type="component" value="Unassembled WGS sequence"/>
</dbReference>
<dbReference type="GeneID" id="54279063"/>
<sequence>MRAQDKACGHGWRCRAGTRIGGSFRLTREHWGLTLPIRSPPSTALESLRVTTQLDNLPHRWTRHRIAQVIHKRPSQRTSLQPLPSIRSKESTTSRLHIQLIPHPSNIQIENSTSENVADSSRSTEPAARRRALSRRTVIEPTVKPYFSSFTISAPACPSPPDNISNMPALDILERCQSYTLGRCTEVEERPFNGRRHNQIRRLETSYAG</sequence>
<feature type="compositionally biased region" description="Polar residues" evidence="1">
    <location>
        <begin position="105"/>
        <end position="124"/>
    </location>
</feature>
<evidence type="ECO:0000313" key="3">
    <source>
        <dbReference type="Proteomes" id="UP000799778"/>
    </source>
</evidence>
<proteinExistence type="predicted"/>
<organism evidence="2 3">
    <name type="scientific">Aaosphaeria arxii CBS 175.79</name>
    <dbReference type="NCBI Taxonomy" id="1450172"/>
    <lineage>
        <taxon>Eukaryota</taxon>
        <taxon>Fungi</taxon>
        <taxon>Dikarya</taxon>
        <taxon>Ascomycota</taxon>
        <taxon>Pezizomycotina</taxon>
        <taxon>Dothideomycetes</taxon>
        <taxon>Pleosporomycetidae</taxon>
        <taxon>Pleosporales</taxon>
        <taxon>Pleosporales incertae sedis</taxon>
        <taxon>Aaosphaeria</taxon>
    </lineage>
</organism>
<name>A0A6A5XR87_9PLEO</name>
<keyword evidence="3" id="KW-1185">Reference proteome</keyword>
<reference evidence="2" key="1">
    <citation type="journal article" date="2020" name="Stud. Mycol.">
        <title>101 Dothideomycetes genomes: a test case for predicting lifestyles and emergence of pathogens.</title>
        <authorList>
            <person name="Haridas S."/>
            <person name="Albert R."/>
            <person name="Binder M."/>
            <person name="Bloem J."/>
            <person name="Labutti K."/>
            <person name="Salamov A."/>
            <person name="Andreopoulos B."/>
            <person name="Baker S."/>
            <person name="Barry K."/>
            <person name="Bills G."/>
            <person name="Bluhm B."/>
            <person name="Cannon C."/>
            <person name="Castanera R."/>
            <person name="Culley D."/>
            <person name="Daum C."/>
            <person name="Ezra D."/>
            <person name="Gonzalez J."/>
            <person name="Henrissat B."/>
            <person name="Kuo A."/>
            <person name="Liang C."/>
            <person name="Lipzen A."/>
            <person name="Lutzoni F."/>
            <person name="Magnuson J."/>
            <person name="Mondo S."/>
            <person name="Nolan M."/>
            <person name="Ohm R."/>
            <person name="Pangilinan J."/>
            <person name="Park H.-J."/>
            <person name="Ramirez L."/>
            <person name="Alfaro M."/>
            <person name="Sun H."/>
            <person name="Tritt A."/>
            <person name="Yoshinaga Y."/>
            <person name="Zwiers L.-H."/>
            <person name="Turgeon B."/>
            <person name="Goodwin S."/>
            <person name="Spatafora J."/>
            <person name="Crous P."/>
            <person name="Grigoriev I."/>
        </authorList>
    </citation>
    <scope>NUCLEOTIDE SEQUENCE</scope>
    <source>
        <strain evidence="2">CBS 175.79</strain>
    </source>
</reference>
<gene>
    <name evidence="2" type="ORF">BU24DRAFT_185566</name>
</gene>
<evidence type="ECO:0000256" key="1">
    <source>
        <dbReference type="SAM" id="MobiDB-lite"/>
    </source>
</evidence>
<accession>A0A6A5XR87</accession>
<evidence type="ECO:0000313" key="2">
    <source>
        <dbReference type="EMBL" id="KAF2015815.1"/>
    </source>
</evidence>